<dbReference type="Proteomes" id="UP001499933">
    <property type="component" value="Unassembled WGS sequence"/>
</dbReference>
<evidence type="ECO:0000313" key="1">
    <source>
        <dbReference type="EMBL" id="GAA1971305.1"/>
    </source>
</evidence>
<reference evidence="1 2" key="1">
    <citation type="journal article" date="2019" name="Int. J. Syst. Evol. Microbiol.">
        <title>The Global Catalogue of Microorganisms (GCM) 10K type strain sequencing project: providing services to taxonomists for standard genome sequencing and annotation.</title>
        <authorList>
            <consortium name="The Broad Institute Genomics Platform"/>
            <consortium name="The Broad Institute Genome Sequencing Center for Infectious Disease"/>
            <person name="Wu L."/>
            <person name="Ma J."/>
        </authorList>
    </citation>
    <scope>NUCLEOTIDE SEQUENCE [LARGE SCALE GENOMIC DNA]</scope>
    <source>
        <strain evidence="1 2">JCM 14901</strain>
    </source>
</reference>
<sequence length="422" mass="46250">MIVPAPQVQLWVGMIKYTLDAKPEDSGPALGSGVTSEGTQRADWVFAVQPMAGVKNPTKVTADVTATFDSDVLYRYPPDRSSCRQRTEHVKGGKWVITSGLGVLTSDGSRPRALTMVATPAGLYSQNPKMTGTESDPCAGLAPYSWDGETDMPSLFFDVLVPPGESYIAGTSNYIPESQPVDGLRRYVRTNDLQWDTIGGDFHGFEYVLQASPCSSPLPTVNNRKSMAAALSSSVNSVVNSSPRLQRAINDLKGKYNPTYLTGAWPAGPNSNGYTSRESSGIRVALAWSKLSNRFDAAQVFAHELAHVSQILNRGFSPAEAAAVMTSAQYANFRWAAEIEAFEFQANVLAEIDERAPWLRGCVEQIYNKDPILRPETTGDELKADISERYGGDQYRDEWERDHGTKVSKETADKISEYLKTH</sequence>
<proteinExistence type="predicted"/>
<organism evidence="1 2">
    <name type="scientific">Microbacterium deminutum</name>
    <dbReference type="NCBI Taxonomy" id="344164"/>
    <lineage>
        <taxon>Bacteria</taxon>
        <taxon>Bacillati</taxon>
        <taxon>Actinomycetota</taxon>
        <taxon>Actinomycetes</taxon>
        <taxon>Micrococcales</taxon>
        <taxon>Microbacteriaceae</taxon>
        <taxon>Microbacterium</taxon>
    </lineage>
</organism>
<keyword evidence="2" id="KW-1185">Reference proteome</keyword>
<accession>A0ABN2RMF5</accession>
<dbReference type="EMBL" id="BAAAOG010000017">
    <property type="protein sequence ID" value="GAA1971305.1"/>
    <property type="molecule type" value="Genomic_DNA"/>
</dbReference>
<evidence type="ECO:0000313" key="2">
    <source>
        <dbReference type="Proteomes" id="UP001499933"/>
    </source>
</evidence>
<gene>
    <name evidence="1" type="ORF">GCM10009776_37820</name>
</gene>
<name>A0ABN2RMF5_9MICO</name>
<protein>
    <submittedName>
        <fullName evidence="1">Uncharacterized protein</fullName>
    </submittedName>
</protein>
<comment type="caution">
    <text evidence="1">The sequence shown here is derived from an EMBL/GenBank/DDBJ whole genome shotgun (WGS) entry which is preliminary data.</text>
</comment>